<sequence>MKATSEVLDHLYRPGGTFTSSELQTMTHQGVMRHLIADVYAEVFVPDSPALRAAGARALLNPSLADTSTLCGESAAWVHLGTSPPERIAVIAGRSGVCHSSPFGVQVHRAALTEDETQVCGPLHCTTPLRTAGDLFCGIGVRHLRRAVDTLLDVKARPERILQQWPAAQDPLLGRDDDVVTLGAEDESILHQRWHLIAQLMQKSGSSADELADLVMQIVSRTSWDHHRRERVRQLADQCVSRRLPTVR</sequence>
<comment type="caution">
    <text evidence="1">The sequence shown here is derived from an EMBL/GenBank/DDBJ whole genome shotgun (WGS) entry which is preliminary data.</text>
</comment>
<accession>A0A5R9BA65</accession>
<evidence type="ECO:0000313" key="1">
    <source>
        <dbReference type="EMBL" id="TLP96564.1"/>
    </source>
</evidence>
<dbReference type="AlphaFoldDB" id="A0A5R9BA65"/>
<name>A0A5R9BA65_9MICC</name>
<reference evidence="1 2" key="1">
    <citation type="submission" date="2019-05" db="EMBL/GenBank/DDBJ databases">
        <title>Nesterenkonia sp. GY074 isolated from the Southern Atlantic Ocean.</title>
        <authorList>
            <person name="Zhang G."/>
        </authorList>
    </citation>
    <scope>NUCLEOTIDE SEQUENCE [LARGE SCALE GENOMIC DNA]</scope>
    <source>
        <strain evidence="1 2">GY074</strain>
    </source>
</reference>
<protein>
    <recommendedName>
        <fullName evidence="3">AbiEi antitoxin C-terminal domain-containing protein</fullName>
    </recommendedName>
</protein>
<gene>
    <name evidence="1" type="ORF">FEF26_08915</name>
</gene>
<organism evidence="1 2">
    <name type="scientific">Nesterenkonia salmonea</name>
    <dbReference type="NCBI Taxonomy" id="1804987"/>
    <lineage>
        <taxon>Bacteria</taxon>
        <taxon>Bacillati</taxon>
        <taxon>Actinomycetota</taxon>
        <taxon>Actinomycetes</taxon>
        <taxon>Micrococcales</taxon>
        <taxon>Micrococcaceae</taxon>
        <taxon>Nesterenkonia</taxon>
    </lineage>
</organism>
<evidence type="ECO:0000313" key="2">
    <source>
        <dbReference type="Proteomes" id="UP000310458"/>
    </source>
</evidence>
<proteinExistence type="predicted"/>
<evidence type="ECO:0008006" key="3">
    <source>
        <dbReference type="Google" id="ProtNLM"/>
    </source>
</evidence>
<dbReference type="RefSeq" id="WP_138253190.1">
    <property type="nucleotide sequence ID" value="NZ_VAVZ01000022.1"/>
</dbReference>
<dbReference type="OrthoDB" id="4963326at2"/>
<dbReference type="Proteomes" id="UP000310458">
    <property type="component" value="Unassembled WGS sequence"/>
</dbReference>
<keyword evidence="2" id="KW-1185">Reference proteome</keyword>
<dbReference type="EMBL" id="VAVZ01000022">
    <property type="protein sequence ID" value="TLP96564.1"/>
    <property type="molecule type" value="Genomic_DNA"/>
</dbReference>